<reference evidence="2 3" key="1">
    <citation type="journal article" date="2021" name="Hortic Res">
        <title>The domestication of Cucurbita argyrosperma as revealed by the genome of its wild relative.</title>
        <authorList>
            <person name="Barrera-Redondo J."/>
            <person name="Sanchez-de la Vega G."/>
            <person name="Aguirre-Liguori J.A."/>
            <person name="Castellanos-Morales G."/>
            <person name="Gutierrez-Guerrero Y.T."/>
            <person name="Aguirre-Dugua X."/>
            <person name="Aguirre-Planter E."/>
            <person name="Tenaillon M.I."/>
            <person name="Lira-Saade R."/>
            <person name="Eguiarte L.E."/>
        </authorList>
    </citation>
    <scope>NUCLEOTIDE SEQUENCE [LARGE SCALE GENOMIC DNA]</scope>
    <source>
        <strain evidence="2">JBR-2021</strain>
    </source>
</reference>
<dbReference type="PANTHER" id="PTHR31956">
    <property type="entry name" value="NON-SPECIFIC PHOSPHOLIPASE C4-RELATED"/>
    <property type="match status" value="1"/>
</dbReference>
<evidence type="ECO:0000313" key="2">
    <source>
        <dbReference type="EMBL" id="KAG6575275.1"/>
    </source>
</evidence>
<accession>A0AAV6M590</accession>
<evidence type="ECO:0000313" key="3">
    <source>
        <dbReference type="Proteomes" id="UP000685013"/>
    </source>
</evidence>
<keyword evidence="1" id="KW-0378">Hydrolase</keyword>
<dbReference type="InterPro" id="IPR007312">
    <property type="entry name" value="Phosphoesterase"/>
</dbReference>
<dbReference type="AlphaFoldDB" id="A0AAV6M590"/>
<feature type="non-terminal residue" evidence="2">
    <location>
        <position position="1"/>
    </location>
</feature>
<organism evidence="2 3">
    <name type="scientific">Cucurbita argyrosperma subsp. sororia</name>
    <dbReference type="NCBI Taxonomy" id="37648"/>
    <lineage>
        <taxon>Eukaryota</taxon>
        <taxon>Viridiplantae</taxon>
        <taxon>Streptophyta</taxon>
        <taxon>Embryophyta</taxon>
        <taxon>Tracheophyta</taxon>
        <taxon>Spermatophyta</taxon>
        <taxon>Magnoliopsida</taxon>
        <taxon>eudicotyledons</taxon>
        <taxon>Gunneridae</taxon>
        <taxon>Pentapetalae</taxon>
        <taxon>rosids</taxon>
        <taxon>fabids</taxon>
        <taxon>Cucurbitales</taxon>
        <taxon>Cucurbitaceae</taxon>
        <taxon>Cucurbiteae</taxon>
        <taxon>Cucurbita</taxon>
    </lineage>
</organism>
<dbReference type="EMBL" id="JAGKQH010000017">
    <property type="protein sequence ID" value="KAG6575275.1"/>
    <property type="molecule type" value="Genomic_DNA"/>
</dbReference>
<proteinExistence type="predicted"/>
<keyword evidence="3" id="KW-1185">Reference proteome</keyword>
<sequence>MIFENLDDAGMSFRIYFQNLPSTLAYENLWKLKYLNKFHLLDLDFKRHANQGKLSNYVVLELRYFDLLLEPGNDDHPSHDVYQGQMLIKEVYEMLRSWPQWNETLFIITYDEHSEFYDHVPTLVTDVRRARDVSFPF</sequence>
<dbReference type="Pfam" id="PF04185">
    <property type="entry name" value="Phosphoesterase"/>
    <property type="match status" value="1"/>
</dbReference>
<dbReference type="GO" id="GO:0016788">
    <property type="term" value="F:hydrolase activity, acting on ester bonds"/>
    <property type="evidence" value="ECO:0007669"/>
    <property type="project" value="InterPro"/>
</dbReference>
<protein>
    <submittedName>
        <fullName evidence="2">Non-specific phospholipase C4</fullName>
    </submittedName>
</protein>
<gene>
    <name evidence="2" type="primary">NPC4</name>
    <name evidence="2" type="ORF">SDJN03_25914</name>
</gene>
<name>A0AAV6M590_9ROSI</name>
<dbReference type="Proteomes" id="UP000685013">
    <property type="component" value="Chromosome 17"/>
</dbReference>
<comment type="caution">
    <text evidence="2">The sequence shown here is derived from an EMBL/GenBank/DDBJ whole genome shotgun (WGS) entry which is preliminary data.</text>
</comment>
<dbReference type="GO" id="GO:0009395">
    <property type="term" value="P:phospholipid catabolic process"/>
    <property type="evidence" value="ECO:0007669"/>
    <property type="project" value="TreeGrafter"/>
</dbReference>
<evidence type="ECO:0000256" key="1">
    <source>
        <dbReference type="ARBA" id="ARBA00022801"/>
    </source>
</evidence>
<dbReference type="PANTHER" id="PTHR31956:SF26">
    <property type="entry name" value="NON-SPECIFIC PHOSPHOLIPASE C2"/>
    <property type="match status" value="1"/>
</dbReference>